<keyword evidence="2" id="KW-1185">Reference proteome</keyword>
<dbReference type="AlphaFoldDB" id="K7ABP2"/>
<comment type="caution">
    <text evidence="1">The sequence shown here is derived from an EMBL/GenBank/DDBJ whole genome shotgun (WGS) entry which is preliminary data.</text>
</comment>
<protein>
    <submittedName>
        <fullName evidence="1">Uncharacterized protein</fullName>
    </submittedName>
</protein>
<gene>
    <name evidence="1" type="ORF">GPLA_1873</name>
</gene>
<accession>K7ABP2</accession>
<sequence length="127" mass="14459">MASVHAITTSKMSHFDSVSVFNQQRLQAIHSSVAPAKWSYLIADNITFTQPYKHCIKLRKPAPEQMLIWLEKLITAGQCANIFVEQLTLDEMSQVRLTQLCVMHNVNLVSVMTHSHTRVIKGPWLND</sequence>
<dbReference type="Proteomes" id="UP000006322">
    <property type="component" value="Unassembled WGS sequence"/>
</dbReference>
<name>K7ABP2_9ALTE</name>
<dbReference type="STRING" id="1129793.GPLA_1873"/>
<dbReference type="EMBL" id="BAER01000044">
    <property type="protein sequence ID" value="GAC32780.1"/>
    <property type="molecule type" value="Genomic_DNA"/>
</dbReference>
<dbReference type="OrthoDB" id="6386063at2"/>
<evidence type="ECO:0000313" key="2">
    <source>
        <dbReference type="Proteomes" id="UP000006322"/>
    </source>
</evidence>
<proteinExistence type="predicted"/>
<organism evidence="1 2">
    <name type="scientific">Paraglaciecola polaris LMG 21857</name>
    <dbReference type="NCBI Taxonomy" id="1129793"/>
    <lineage>
        <taxon>Bacteria</taxon>
        <taxon>Pseudomonadati</taxon>
        <taxon>Pseudomonadota</taxon>
        <taxon>Gammaproteobacteria</taxon>
        <taxon>Alteromonadales</taxon>
        <taxon>Alteromonadaceae</taxon>
        <taxon>Paraglaciecola</taxon>
    </lineage>
</organism>
<reference evidence="2" key="1">
    <citation type="journal article" date="2014" name="Environ. Microbiol.">
        <title>Comparative genomics of the marine bacterial genus Glaciecola reveals the high degree of genomic diversity and genomic characteristic for cold adaptation.</title>
        <authorList>
            <person name="Qin Q.L."/>
            <person name="Xie B.B."/>
            <person name="Yu Y."/>
            <person name="Shu Y.L."/>
            <person name="Rong J.C."/>
            <person name="Zhang Y.J."/>
            <person name="Zhao D.L."/>
            <person name="Chen X.L."/>
            <person name="Zhang X.Y."/>
            <person name="Chen B."/>
            <person name="Zhou B.C."/>
            <person name="Zhang Y.Z."/>
        </authorList>
    </citation>
    <scope>NUCLEOTIDE SEQUENCE [LARGE SCALE GENOMIC DNA]</scope>
    <source>
        <strain evidence="2">LMG 21857</strain>
    </source>
</reference>
<dbReference type="RefSeq" id="WP_007104565.1">
    <property type="nucleotide sequence ID" value="NZ_BAER01000044.1"/>
</dbReference>
<evidence type="ECO:0000313" key="1">
    <source>
        <dbReference type="EMBL" id="GAC32780.1"/>
    </source>
</evidence>